<dbReference type="OrthoDB" id="765176at2759"/>
<dbReference type="PANTHER" id="PTHR34452:SF14">
    <property type="entry name" value="MYOSIN HEAVY CHAIN, MUSCLE"/>
    <property type="match status" value="1"/>
</dbReference>
<evidence type="ECO:0000256" key="1">
    <source>
        <dbReference type="SAM" id="Coils"/>
    </source>
</evidence>
<evidence type="ECO:0000313" key="4">
    <source>
        <dbReference type="EnsemblPlants" id="AUR62021194-RA:cds"/>
    </source>
</evidence>
<dbReference type="EnsemblPlants" id="AUR62021194-RA">
    <property type="protein sequence ID" value="AUR62021194-RA:cds"/>
    <property type="gene ID" value="AUR62021194"/>
</dbReference>
<evidence type="ECO:0000259" key="3">
    <source>
        <dbReference type="PROSITE" id="PS51840"/>
    </source>
</evidence>
<feature type="compositionally biased region" description="Basic and acidic residues" evidence="2">
    <location>
        <begin position="921"/>
        <end position="935"/>
    </location>
</feature>
<dbReference type="OMA" id="GACFWEN"/>
<dbReference type="PROSITE" id="PS51840">
    <property type="entry name" value="C2_NT"/>
    <property type="match status" value="1"/>
</dbReference>
<proteinExistence type="predicted"/>
<feature type="region of interest" description="Disordered" evidence="2">
    <location>
        <begin position="209"/>
        <end position="283"/>
    </location>
</feature>
<reference evidence="4" key="1">
    <citation type="journal article" date="2017" name="Nature">
        <title>The genome of Chenopodium quinoa.</title>
        <authorList>
            <person name="Jarvis D.E."/>
            <person name="Ho Y.S."/>
            <person name="Lightfoot D.J."/>
            <person name="Schmoeckel S.M."/>
            <person name="Li B."/>
            <person name="Borm T.J.A."/>
            <person name="Ohyanagi H."/>
            <person name="Mineta K."/>
            <person name="Michell C.T."/>
            <person name="Saber N."/>
            <person name="Kharbatia N.M."/>
            <person name="Rupper R.R."/>
            <person name="Sharp A.R."/>
            <person name="Dally N."/>
            <person name="Boughton B.A."/>
            <person name="Woo Y.H."/>
            <person name="Gao G."/>
            <person name="Schijlen E.G.W.M."/>
            <person name="Guo X."/>
            <person name="Momin A.A."/>
            <person name="Negrao S."/>
            <person name="Al-Babili S."/>
            <person name="Gehring C."/>
            <person name="Roessner U."/>
            <person name="Jung C."/>
            <person name="Murphy K."/>
            <person name="Arold S.T."/>
            <person name="Gojobori T."/>
            <person name="van der Linden C.G."/>
            <person name="van Loo E.N."/>
            <person name="Jellen E.N."/>
            <person name="Maughan P.J."/>
            <person name="Tester M."/>
        </authorList>
    </citation>
    <scope>NUCLEOTIDE SEQUENCE [LARGE SCALE GENOMIC DNA]</scope>
    <source>
        <strain evidence="4">cv. PI 614886</strain>
    </source>
</reference>
<dbReference type="InterPro" id="IPR019448">
    <property type="entry name" value="NT-C2"/>
</dbReference>
<keyword evidence="1" id="KW-0175">Coiled coil</keyword>
<feature type="coiled-coil region" evidence="1">
    <location>
        <begin position="945"/>
        <end position="979"/>
    </location>
</feature>
<dbReference type="Gene3D" id="1.10.287.1490">
    <property type="match status" value="1"/>
</dbReference>
<dbReference type="Pfam" id="PF10358">
    <property type="entry name" value="NT-C2"/>
    <property type="match status" value="1"/>
</dbReference>
<sequence length="996" mass="115195">MFKVGRWRNEKIKAVFKLQFQAAQVPCSKLKLMISVVPVDVGQPTVRLGKAAVQDGICIWENPVYETVKLTRETKTGKIHDKIYQFIISTGSSKSGFLGEVFVNLADYVEATAPSTISLPIKSSNAGAFLLVTIQNMQGADDERELQRDIEENGASIAHEDSLQSRDSYSQPEGNITNNTHEEYFNKMDSLDNEGRKDTRNENTLNALFEQKESRTQQENVSDQSHHETRPVSKVPSPADKEQQTRKPLTLDWSSTDDDDDIINYVDTSDNGLREREQEPPKSLIEQLNRENLALKRQAEITDIELLSLRRQTVKETKRAQELTGQVVRLREERDALRRESEKIRSKKNGENGTEHPKEMGAQGKQSRHRHNEGEEGHVKDLNRAIRSQLRKTQDSNSELILVVRDLEEKLGKKEKELANLTRKMTSEKRPEEFENTDSEYELFGDKQIEEAQSPNRDSREINQLQQQITNLQSELEDNMKENRKLQEHIKKVSLDCEIAKKENDDLSSKFNQKQLELIKKERECTQNTQNVEELESHIARLEKVIKKQAEEFCGSSDTMLDLETQVNNLKYELERQEAEFEDELKAVNDANAELEQRVLQAENTLRRTKLENVTTAQRIQEEFRELSEELEKKFKENEELTATAEAEARELHIHINTLEEHLEKATKELELVQNQCKTEVETLSRQLKEKENEQEQLLLAHKSETVELNSIKKKVEDRYEALSKENQALRMEVERLTEENYYSTKKLEETTTLVDETKKSLQETKRDREELETKYTLAMTEIKRAEEEMKILNSLKEKESGAMDEVQAELEKLQVQHNDLKNQLSEMKLENENLRKQLTRQRENLQKKDHEIANLEKLKDSSSKEVSALKEKVKQLKAVRPSGISADSGSRVDERKQMGKKAQQSVTPGRSLQNGASRALGERRETSSEKKDTDSETSDLLTEVTLLKEKNKTMEDDLREMQDKYSEVSLKFAEVEGERQQLVMTIRNLRKSQKK</sequence>
<feature type="region of interest" description="Disordered" evidence="2">
    <location>
        <begin position="334"/>
        <end position="382"/>
    </location>
</feature>
<dbReference type="RefSeq" id="XP_021765131.1">
    <property type="nucleotide sequence ID" value="XM_021909439.1"/>
</dbReference>
<feature type="region of interest" description="Disordered" evidence="2">
    <location>
        <begin position="155"/>
        <end position="182"/>
    </location>
</feature>
<feature type="compositionally biased region" description="Basic and acidic residues" evidence="2">
    <location>
        <begin position="334"/>
        <end position="359"/>
    </location>
</feature>
<reference evidence="4" key="2">
    <citation type="submission" date="2021-03" db="UniProtKB">
        <authorList>
            <consortium name="EnsemblPlants"/>
        </authorList>
    </citation>
    <scope>IDENTIFICATION</scope>
</reference>
<dbReference type="Gramene" id="AUR62021194-RA">
    <property type="protein sequence ID" value="AUR62021194-RA:cds"/>
    <property type="gene ID" value="AUR62021194"/>
</dbReference>
<feature type="coiled-coil region" evidence="1">
    <location>
        <begin position="390"/>
        <end position="424"/>
    </location>
</feature>
<evidence type="ECO:0000313" key="5">
    <source>
        <dbReference type="Proteomes" id="UP000596660"/>
    </source>
</evidence>
<feature type="region of interest" description="Disordered" evidence="2">
    <location>
        <begin position="843"/>
        <end position="942"/>
    </location>
</feature>
<name>A0A803M0E3_CHEQI</name>
<dbReference type="AlphaFoldDB" id="A0A803M0E3"/>
<feature type="domain" description="C2 NT-type" evidence="3">
    <location>
        <begin position="4"/>
        <end position="138"/>
    </location>
</feature>
<dbReference type="GeneID" id="110729668"/>
<feature type="compositionally biased region" description="Basic and acidic residues" evidence="2">
    <location>
        <begin position="843"/>
        <end position="875"/>
    </location>
</feature>
<organism evidence="4 5">
    <name type="scientific">Chenopodium quinoa</name>
    <name type="common">Quinoa</name>
    <dbReference type="NCBI Taxonomy" id="63459"/>
    <lineage>
        <taxon>Eukaryota</taxon>
        <taxon>Viridiplantae</taxon>
        <taxon>Streptophyta</taxon>
        <taxon>Embryophyta</taxon>
        <taxon>Tracheophyta</taxon>
        <taxon>Spermatophyta</taxon>
        <taxon>Magnoliopsida</taxon>
        <taxon>eudicotyledons</taxon>
        <taxon>Gunneridae</taxon>
        <taxon>Pentapetalae</taxon>
        <taxon>Caryophyllales</taxon>
        <taxon>Chenopodiaceae</taxon>
        <taxon>Chenopodioideae</taxon>
        <taxon>Atripliceae</taxon>
        <taxon>Chenopodium</taxon>
    </lineage>
</organism>
<gene>
    <name evidence="4" type="primary">LOC110729668</name>
</gene>
<dbReference type="PANTHER" id="PTHR34452">
    <property type="entry name" value="MYOSIN HEAVY CHAIN-RELATED PROTEIN"/>
    <property type="match status" value="1"/>
</dbReference>
<protein>
    <recommendedName>
        <fullName evidence="3">C2 NT-type domain-containing protein</fullName>
    </recommendedName>
</protein>
<dbReference type="Proteomes" id="UP000596660">
    <property type="component" value="Unplaced"/>
</dbReference>
<evidence type="ECO:0000256" key="2">
    <source>
        <dbReference type="SAM" id="MobiDB-lite"/>
    </source>
</evidence>
<keyword evidence="5" id="KW-1185">Reference proteome</keyword>
<feature type="compositionally biased region" description="Polar residues" evidence="2">
    <location>
        <begin position="903"/>
        <end position="917"/>
    </location>
</feature>
<feature type="compositionally biased region" description="Polar residues" evidence="2">
    <location>
        <begin position="165"/>
        <end position="179"/>
    </location>
</feature>
<accession>A0A803M0E3</accession>
<feature type="compositionally biased region" description="Basic and acidic residues" evidence="2">
    <location>
        <begin position="372"/>
        <end position="382"/>
    </location>
</feature>
<dbReference type="KEGG" id="cqi:110729668"/>